<keyword evidence="4 6" id="KW-0808">Transferase</keyword>
<dbReference type="InterPro" id="IPR000241">
    <property type="entry name" value="RlmKL-like_Mtase"/>
</dbReference>
<comment type="catalytic activity">
    <reaction evidence="6">
        <text>guanosine(2069) in 23S rRNA + S-adenosyl-L-methionine = N(2)-methylguanosine(2069) in 23S rRNA + S-adenosyl-L-homocysteine + H(+)</text>
        <dbReference type="Rhea" id="RHEA:43772"/>
        <dbReference type="Rhea" id="RHEA-COMP:10688"/>
        <dbReference type="Rhea" id="RHEA-COMP:10689"/>
        <dbReference type="ChEBI" id="CHEBI:15378"/>
        <dbReference type="ChEBI" id="CHEBI:57856"/>
        <dbReference type="ChEBI" id="CHEBI:59789"/>
        <dbReference type="ChEBI" id="CHEBI:74269"/>
        <dbReference type="ChEBI" id="CHEBI:74481"/>
        <dbReference type="EC" id="2.1.1.264"/>
    </reaction>
</comment>
<dbReference type="GO" id="GO:0005737">
    <property type="term" value="C:cytoplasm"/>
    <property type="evidence" value="ECO:0007669"/>
    <property type="project" value="UniProtKB-SubCell"/>
</dbReference>
<dbReference type="PROSITE" id="PS01261">
    <property type="entry name" value="UPF0020"/>
    <property type="match status" value="1"/>
</dbReference>
<evidence type="ECO:0000256" key="2">
    <source>
        <dbReference type="ARBA" id="ARBA00022552"/>
    </source>
</evidence>
<dbReference type="RefSeq" id="WP_207626666.1">
    <property type="nucleotide sequence ID" value="NZ_CBCSCN010000007.1"/>
</dbReference>
<reference evidence="9 10" key="1">
    <citation type="submission" date="2017-03" db="EMBL/GenBank/DDBJ databases">
        <authorList>
            <person name="Afonso C.L."/>
            <person name="Miller P.J."/>
            <person name="Scott M.A."/>
            <person name="Spackman E."/>
            <person name="Goraichik I."/>
            <person name="Dimitrov K.M."/>
            <person name="Suarez D.L."/>
            <person name="Swayne D.E."/>
        </authorList>
    </citation>
    <scope>NUCLEOTIDE SEQUENCE [LARGE SCALE GENOMIC DNA]</scope>
    <source>
        <strain evidence="9">SB41UT1</strain>
    </source>
</reference>
<keyword evidence="3 6" id="KW-0489">Methyltransferase</keyword>
<dbReference type="PIRSF" id="PIRSF037618">
    <property type="entry name" value="RNA_Mtase_bacteria_prd"/>
    <property type="match status" value="1"/>
</dbReference>
<dbReference type="EC" id="2.1.1.264" evidence="6"/>
<keyword evidence="2 6" id="KW-0698">rRNA processing</keyword>
<dbReference type="Gene3D" id="3.30.2130.30">
    <property type="match status" value="1"/>
</dbReference>
<gene>
    <name evidence="6 9" type="primary">rlmL</name>
    <name evidence="9" type="ORF">EHSB41UT_03128</name>
</gene>
<dbReference type="NCBIfam" id="NF008748">
    <property type="entry name" value="PRK11783.1"/>
    <property type="match status" value="1"/>
</dbReference>
<comment type="similarity">
    <text evidence="6">Belongs to the methyltransferase superfamily. RlmKL family.</text>
</comment>
<name>A0A1X7AMI0_9GAMM</name>
<keyword evidence="5 6" id="KW-0949">S-adenosyl-L-methionine</keyword>
<sequence>MSEHSISEEYEFFASCPKGVEGLLAEELASLGGESIRLTTAGCYFQGGLKAAYRACLWSRLANRVMLSLRQIDAESRDFLYDGVKAIAWEDHFEPGSTLAITFNGTSKSINNSHFGALVVKDAICDRLRDKAGFRPDVNKTRPDIRVHVRLNSKNRADVSLDLSGDSLHRRGYRLDTGKAPLKENLAAALLIRAGWPQIAKDGGSLVDPMCGSGTFLLEGALMAADIAPGLLRLDYGFHKWSGHIPKLWNDLIAEARERRTVGLDNLKSRFIGYEGDVRVVRQAHENLRRASLEKRIHIETRELATLEPIKGYTGLVICNPPYGERLGEESSLVWLYQRLGETFRTCFDGWQGAIVTSNMNLAKRMGLRSRKSYSFFNGALEVKLLNFDIQPESYFGYHKKVQEAEQGGQPVEVTATSVTLGKGAEMFANRLRKNLKTLQKWAKKNEIECYRVYDADMPEYAVAIDLYRDQVLVSEYKAPASIDEQKAQERFNDVLQAIPTVLPVKPEQIQLKQRSRQSGKSQYRKLSDEKTYFEVTEGGARLLVNLTDYLDTGLFLDHRPMRLRIQKEARGKRFLNLFCYTGAATVHAAVGGASQTTSVDLSKTYLEWARQNLSLNGFSDRHKLENADCIKWLKTCTETYDLIFIDPPTFSNSKKMRDVFDIQEEHKDMLIRAMGRLARDGVLYFSNNFRKFKLDEELSEKFVVEEISSQTIDQDFKRNQKIHRSWKLTHRH</sequence>
<organism evidence="9 10">
    <name type="scientific">Parendozoicomonas haliclonae</name>
    <dbReference type="NCBI Taxonomy" id="1960125"/>
    <lineage>
        <taxon>Bacteria</taxon>
        <taxon>Pseudomonadati</taxon>
        <taxon>Pseudomonadota</taxon>
        <taxon>Gammaproteobacteria</taxon>
        <taxon>Oceanospirillales</taxon>
        <taxon>Endozoicomonadaceae</taxon>
        <taxon>Parendozoicomonas</taxon>
    </lineage>
</organism>
<dbReference type="PANTHER" id="PTHR47313:SF1">
    <property type="entry name" value="RIBOSOMAL RNA LARGE SUBUNIT METHYLTRANSFERASE K_L"/>
    <property type="match status" value="1"/>
</dbReference>
<dbReference type="PROSITE" id="PS51165">
    <property type="entry name" value="THUMP"/>
    <property type="match status" value="1"/>
</dbReference>
<dbReference type="PANTHER" id="PTHR47313">
    <property type="entry name" value="RIBOSOMAL RNA LARGE SUBUNIT METHYLTRANSFERASE K/L"/>
    <property type="match status" value="1"/>
</dbReference>
<evidence type="ECO:0000256" key="4">
    <source>
        <dbReference type="ARBA" id="ARBA00022679"/>
    </source>
</evidence>
<comment type="catalytic activity">
    <reaction evidence="6">
        <text>guanosine(2445) in 23S rRNA + S-adenosyl-L-methionine = N(2)-methylguanosine(2445) in 23S rRNA + S-adenosyl-L-homocysteine + H(+)</text>
        <dbReference type="Rhea" id="RHEA:42740"/>
        <dbReference type="Rhea" id="RHEA-COMP:10215"/>
        <dbReference type="Rhea" id="RHEA-COMP:10216"/>
        <dbReference type="ChEBI" id="CHEBI:15378"/>
        <dbReference type="ChEBI" id="CHEBI:57856"/>
        <dbReference type="ChEBI" id="CHEBI:59789"/>
        <dbReference type="ChEBI" id="CHEBI:74269"/>
        <dbReference type="ChEBI" id="CHEBI:74481"/>
        <dbReference type="EC" id="2.1.1.173"/>
    </reaction>
</comment>
<feature type="domain" description="THUMP" evidence="8">
    <location>
        <begin position="51"/>
        <end position="163"/>
    </location>
</feature>
<dbReference type="AlphaFoldDB" id="A0A1X7AMI0"/>
<dbReference type="InterPro" id="IPR004114">
    <property type="entry name" value="THUMP_dom"/>
</dbReference>
<dbReference type="EMBL" id="FWPT01000007">
    <property type="protein sequence ID" value="SMA49231.1"/>
    <property type="molecule type" value="Genomic_DNA"/>
</dbReference>
<keyword evidence="1 6" id="KW-0963">Cytoplasm</keyword>
<dbReference type="InterPro" id="IPR054170">
    <property type="entry name" value="RlmL_1st"/>
</dbReference>
<dbReference type="CDD" id="cd11715">
    <property type="entry name" value="THUMP_AdoMetMT"/>
    <property type="match status" value="1"/>
</dbReference>
<evidence type="ECO:0000256" key="5">
    <source>
        <dbReference type="ARBA" id="ARBA00022691"/>
    </source>
</evidence>
<dbReference type="Gene3D" id="3.30.750.80">
    <property type="entry name" value="RNA methyltransferase domain (HRMD) like"/>
    <property type="match status" value="1"/>
</dbReference>
<dbReference type="Gene3D" id="3.40.50.150">
    <property type="entry name" value="Vaccinia Virus protein VP39"/>
    <property type="match status" value="2"/>
</dbReference>
<keyword evidence="7" id="KW-0694">RNA-binding</keyword>
<dbReference type="InterPro" id="IPR002052">
    <property type="entry name" value="DNA_methylase_N6_adenine_CS"/>
</dbReference>
<evidence type="ECO:0000313" key="10">
    <source>
        <dbReference type="Proteomes" id="UP000196573"/>
    </source>
</evidence>
<dbReference type="GO" id="GO:0070043">
    <property type="term" value="F:rRNA (guanine-N7-)-methyltransferase activity"/>
    <property type="evidence" value="ECO:0007669"/>
    <property type="project" value="UniProtKB-UniRule"/>
</dbReference>
<dbReference type="Pfam" id="PF01170">
    <property type="entry name" value="UPF0020"/>
    <property type="match status" value="1"/>
</dbReference>
<dbReference type="Proteomes" id="UP000196573">
    <property type="component" value="Unassembled WGS sequence"/>
</dbReference>
<dbReference type="CDD" id="cd02440">
    <property type="entry name" value="AdoMet_MTases"/>
    <property type="match status" value="1"/>
</dbReference>
<accession>A0A1X7AMI0</accession>
<evidence type="ECO:0000256" key="6">
    <source>
        <dbReference type="HAMAP-Rule" id="MF_01858"/>
    </source>
</evidence>
<evidence type="ECO:0000256" key="1">
    <source>
        <dbReference type="ARBA" id="ARBA00022490"/>
    </source>
</evidence>
<comment type="function">
    <text evidence="6">Specifically methylates the guanine in position 2445 (m2G2445) and the guanine in position 2069 (m7G2069) of 23S rRNA.</text>
</comment>
<dbReference type="EC" id="2.1.1.173" evidence="6"/>
<keyword evidence="10" id="KW-1185">Reference proteome</keyword>
<evidence type="ECO:0000259" key="8">
    <source>
        <dbReference type="PROSITE" id="PS51165"/>
    </source>
</evidence>
<dbReference type="SMART" id="SM00981">
    <property type="entry name" value="THUMP"/>
    <property type="match status" value="1"/>
</dbReference>
<dbReference type="InterPro" id="IPR029063">
    <property type="entry name" value="SAM-dependent_MTases_sf"/>
</dbReference>
<dbReference type="SUPFAM" id="SSF53335">
    <property type="entry name" value="S-adenosyl-L-methionine-dependent methyltransferases"/>
    <property type="match status" value="2"/>
</dbReference>
<evidence type="ECO:0000256" key="7">
    <source>
        <dbReference type="PROSITE-ProRule" id="PRU00529"/>
    </source>
</evidence>
<dbReference type="InterPro" id="IPR053943">
    <property type="entry name" value="RlmKL-like_Mtase_CS"/>
</dbReference>
<evidence type="ECO:0000313" key="9">
    <source>
        <dbReference type="EMBL" id="SMA49231.1"/>
    </source>
</evidence>
<dbReference type="Pfam" id="PF10672">
    <property type="entry name" value="Methyltrans_SAM"/>
    <property type="match status" value="1"/>
</dbReference>
<dbReference type="GO" id="GO:0003723">
    <property type="term" value="F:RNA binding"/>
    <property type="evidence" value="ECO:0007669"/>
    <property type="project" value="UniProtKB-UniRule"/>
</dbReference>
<evidence type="ECO:0000256" key="3">
    <source>
        <dbReference type="ARBA" id="ARBA00022603"/>
    </source>
</evidence>
<dbReference type="GO" id="GO:0052915">
    <property type="term" value="F:23S rRNA (guanine(2445)-N(2))-methyltransferase activity"/>
    <property type="evidence" value="ECO:0007669"/>
    <property type="project" value="UniProtKB-UniRule"/>
</dbReference>
<comment type="subcellular location">
    <subcellularLocation>
        <location evidence="6">Cytoplasm</location>
    </subcellularLocation>
</comment>
<dbReference type="InterPro" id="IPR017244">
    <property type="entry name" value="23SrRNA_methyltr_KL"/>
</dbReference>
<protein>
    <recommendedName>
        <fullName evidence="6">Ribosomal RNA large subunit methyltransferase K/L</fullName>
    </recommendedName>
    <domain>
        <recommendedName>
            <fullName evidence="6">23S rRNA m2G2445 methyltransferase</fullName>
            <ecNumber evidence="6">2.1.1.173</ecNumber>
        </recommendedName>
        <alternativeName>
            <fullName evidence="6">rRNA (guanine-N(2)-)-methyltransferase RlmL</fullName>
        </alternativeName>
    </domain>
    <domain>
        <recommendedName>
            <fullName evidence="6">23S rRNA m7G2069 methyltransferase</fullName>
            <ecNumber evidence="6">2.1.1.264</ecNumber>
        </recommendedName>
        <alternativeName>
            <fullName evidence="6">rRNA (guanine-N(7)-)-methyltransferase RlmK</fullName>
        </alternativeName>
    </domain>
</protein>
<dbReference type="PROSITE" id="PS00092">
    <property type="entry name" value="N6_MTASE"/>
    <property type="match status" value="1"/>
</dbReference>
<dbReference type="InterPro" id="IPR019614">
    <property type="entry name" value="SAM-dep_methyl-trfase"/>
</dbReference>
<dbReference type="Pfam" id="PF22020">
    <property type="entry name" value="RlmL_1st"/>
    <property type="match status" value="1"/>
</dbReference>
<dbReference type="Pfam" id="PF02926">
    <property type="entry name" value="THUMP"/>
    <property type="match status" value="1"/>
</dbReference>
<dbReference type="HAMAP" id="MF_01858">
    <property type="entry name" value="23SrRNA_methyltr_KL"/>
    <property type="match status" value="1"/>
</dbReference>
<proteinExistence type="inferred from homology"/>